<reference evidence="2" key="1">
    <citation type="submission" date="2020-10" db="EMBL/GenBank/DDBJ databases">
        <authorList>
            <person name="Gilroy R."/>
        </authorList>
    </citation>
    <scope>NUCLEOTIDE SEQUENCE</scope>
    <source>
        <strain evidence="2">ChiSjej3B21-11622</strain>
    </source>
</reference>
<dbReference type="PANTHER" id="PTHR18964">
    <property type="entry name" value="ROK (REPRESSOR, ORF, KINASE) FAMILY"/>
    <property type="match status" value="1"/>
</dbReference>
<sequence length="328" mass="35283">MEVIAGIDIGGTKCAVSFISAEVIFLSKEKRETDETHPDRMIAFFVEEIERQLKTHPDWTLQAIGISCGGPLDEEKGLILSPPNLPHWDGIDLFTPLKERFGGIPVMLQNDANACALAEWQLGAGKGCRNMVFLTFGTGLGAGLILNGELYSGTNGMAGEVGHIRLAKTGPEGYGKEGSFEGFCSGGGIAKLGQMAAREALEKGVSLSFCKSPEDLGKINARRIAEEAEKGEPDALNIFDTVARKLGEGLAILVDILNPEKIIIGSIYLRQRKLLEGRMQEILEKEALAQSRKAVQVLPAGLGEKLGDYAAVSVGLRAYALKQEEKGR</sequence>
<comment type="similarity">
    <text evidence="1">Belongs to the ROK (NagC/XylR) family.</text>
</comment>
<evidence type="ECO:0000313" key="2">
    <source>
        <dbReference type="EMBL" id="HIQ96892.1"/>
    </source>
</evidence>
<dbReference type="PANTHER" id="PTHR18964:SF149">
    <property type="entry name" value="BIFUNCTIONAL UDP-N-ACETYLGLUCOSAMINE 2-EPIMERASE_N-ACETYLMANNOSAMINE KINASE"/>
    <property type="match status" value="1"/>
</dbReference>
<accession>A0A9D1D1A5</accession>
<protein>
    <submittedName>
        <fullName evidence="2">ROK family protein</fullName>
    </submittedName>
</protein>
<dbReference type="Pfam" id="PF00480">
    <property type="entry name" value="ROK"/>
    <property type="match status" value="1"/>
</dbReference>
<dbReference type="EMBL" id="DVFT01000147">
    <property type="protein sequence ID" value="HIQ96892.1"/>
    <property type="molecule type" value="Genomic_DNA"/>
</dbReference>
<dbReference type="InterPro" id="IPR000600">
    <property type="entry name" value="ROK"/>
</dbReference>
<proteinExistence type="inferred from homology"/>
<comment type="caution">
    <text evidence="2">The sequence shown here is derived from an EMBL/GenBank/DDBJ whole genome shotgun (WGS) entry which is preliminary data.</text>
</comment>
<dbReference type="Proteomes" id="UP000886886">
    <property type="component" value="Unassembled WGS sequence"/>
</dbReference>
<name>A0A9D1D1A5_9FIRM</name>
<reference evidence="2" key="2">
    <citation type="journal article" date="2021" name="PeerJ">
        <title>Extensive microbial diversity within the chicken gut microbiome revealed by metagenomics and culture.</title>
        <authorList>
            <person name="Gilroy R."/>
            <person name="Ravi A."/>
            <person name="Getino M."/>
            <person name="Pursley I."/>
            <person name="Horton D.L."/>
            <person name="Alikhan N.F."/>
            <person name="Baker D."/>
            <person name="Gharbi K."/>
            <person name="Hall N."/>
            <person name="Watson M."/>
            <person name="Adriaenssens E.M."/>
            <person name="Foster-Nyarko E."/>
            <person name="Jarju S."/>
            <person name="Secka A."/>
            <person name="Antonio M."/>
            <person name="Oren A."/>
            <person name="Chaudhuri R.R."/>
            <person name="La Ragione R."/>
            <person name="Hildebrand F."/>
            <person name="Pallen M.J."/>
        </authorList>
    </citation>
    <scope>NUCLEOTIDE SEQUENCE</scope>
    <source>
        <strain evidence="2">ChiSjej3B21-11622</strain>
    </source>
</reference>
<evidence type="ECO:0000256" key="1">
    <source>
        <dbReference type="ARBA" id="ARBA00006479"/>
    </source>
</evidence>
<dbReference type="SUPFAM" id="SSF53067">
    <property type="entry name" value="Actin-like ATPase domain"/>
    <property type="match status" value="1"/>
</dbReference>
<dbReference type="InterPro" id="IPR043129">
    <property type="entry name" value="ATPase_NBD"/>
</dbReference>
<dbReference type="CDD" id="cd23763">
    <property type="entry name" value="ASKHA_ATPase_ROK"/>
    <property type="match status" value="1"/>
</dbReference>
<dbReference type="AlphaFoldDB" id="A0A9D1D1A5"/>
<evidence type="ECO:0000313" key="3">
    <source>
        <dbReference type="Proteomes" id="UP000886886"/>
    </source>
</evidence>
<gene>
    <name evidence="2" type="ORF">IAB26_10040</name>
</gene>
<dbReference type="Gene3D" id="3.30.420.40">
    <property type="match status" value="2"/>
</dbReference>
<organism evidence="2 3">
    <name type="scientific">Candidatus Limivivens merdigallinarum</name>
    <dbReference type="NCBI Taxonomy" id="2840859"/>
    <lineage>
        <taxon>Bacteria</taxon>
        <taxon>Bacillati</taxon>
        <taxon>Bacillota</taxon>
        <taxon>Clostridia</taxon>
        <taxon>Lachnospirales</taxon>
        <taxon>Lachnospiraceae</taxon>
        <taxon>Lachnospiraceae incertae sedis</taxon>
        <taxon>Candidatus Limivivens</taxon>
    </lineage>
</organism>